<reference evidence="3" key="1">
    <citation type="submission" date="2024-07" db="EMBL/GenBank/DDBJ databases">
        <title>Two chromosome-level genome assemblies of Korean endemic species Abeliophyllum distichum and Forsythia ovata (Oleaceae).</title>
        <authorList>
            <person name="Jang H."/>
        </authorList>
    </citation>
    <scope>NUCLEOTIDE SEQUENCE [LARGE SCALE GENOMIC DNA]</scope>
</reference>
<dbReference type="InterPro" id="IPR036457">
    <property type="entry name" value="PPM-type-like_dom_sf"/>
</dbReference>
<dbReference type="InterPro" id="IPR015655">
    <property type="entry name" value="PP2C"/>
</dbReference>
<proteinExistence type="predicted"/>
<feature type="domain" description="PPM-type phosphatase" evidence="1">
    <location>
        <begin position="7"/>
        <end position="199"/>
    </location>
</feature>
<comment type="caution">
    <text evidence="2">The sequence shown here is derived from an EMBL/GenBank/DDBJ whole genome shotgun (WGS) entry which is preliminary data.</text>
</comment>
<sequence length="199" mass="22534">MKHGMEDYGVATQKKMDGRELDLYEIFDGHSGQDVAEYLQSHLFDNILNEPDLWTNPKSAVKRAYKVTDDGILENVVGSWGGSTAATAILIYWEKLVMANVGDSRVVLCRNGNVPRVDGQLAMTRAFGDERLKNHITAEPRVVIEKIDEQTEFIILASDGLWKFCNGVLLAEEKVRVYYMITGKNGKWYKETNINEDNE</sequence>
<dbReference type="SMART" id="SM00332">
    <property type="entry name" value="PP2Cc"/>
    <property type="match status" value="1"/>
</dbReference>
<dbReference type="AlphaFoldDB" id="A0ABD1S0Y7"/>
<keyword evidence="3" id="KW-1185">Reference proteome</keyword>
<dbReference type="EMBL" id="JBFOLJ010000011">
    <property type="protein sequence ID" value="KAL2494390.1"/>
    <property type="molecule type" value="Genomic_DNA"/>
</dbReference>
<organism evidence="2 3">
    <name type="scientific">Forsythia ovata</name>
    <dbReference type="NCBI Taxonomy" id="205694"/>
    <lineage>
        <taxon>Eukaryota</taxon>
        <taxon>Viridiplantae</taxon>
        <taxon>Streptophyta</taxon>
        <taxon>Embryophyta</taxon>
        <taxon>Tracheophyta</taxon>
        <taxon>Spermatophyta</taxon>
        <taxon>Magnoliopsida</taxon>
        <taxon>eudicotyledons</taxon>
        <taxon>Gunneridae</taxon>
        <taxon>Pentapetalae</taxon>
        <taxon>asterids</taxon>
        <taxon>lamiids</taxon>
        <taxon>Lamiales</taxon>
        <taxon>Oleaceae</taxon>
        <taxon>Forsythieae</taxon>
        <taxon>Forsythia</taxon>
    </lineage>
</organism>
<dbReference type="CDD" id="cd00143">
    <property type="entry name" value="PP2Cc"/>
    <property type="match status" value="1"/>
</dbReference>
<dbReference type="PANTHER" id="PTHR47992">
    <property type="entry name" value="PROTEIN PHOSPHATASE"/>
    <property type="match status" value="1"/>
</dbReference>
<dbReference type="Pfam" id="PF00481">
    <property type="entry name" value="PP2C"/>
    <property type="match status" value="2"/>
</dbReference>
<evidence type="ECO:0000259" key="1">
    <source>
        <dbReference type="PROSITE" id="PS51746"/>
    </source>
</evidence>
<name>A0ABD1S0Y7_9LAMI</name>
<dbReference type="Proteomes" id="UP001604277">
    <property type="component" value="Unassembled WGS sequence"/>
</dbReference>
<accession>A0ABD1S0Y7</accession>
<protein>
    <recommendedName>
        <fullName evidence="1">PPM-type phosphatase domain-containing protein</fullName>
    </recommendedName>
</protein>
<evidence type="ECO:0000313" key="2">
    <source>
        <dbReference type="EMBL" id="KAL2494390.1"/>
    </source>
</evidence>
<dbReference type="PROSITE" id="PS51746">
    <property type="entry name" value="PPM_2"/>
    <property type="match status" value="1"/>
</dbReference>
<dbReference type="SUPFAM" id="SSF81606">
    <property type="entry name" value="PP2C-like"/>
    <property type="match status" value="1"/>
</dbReference>
<evidence type="ECO:0000313" key="3">
    <source>
        <dbReference type="Proteomes" id="UP001604277"/>
    </source>
</evidence>
<gene>
    <name evidence="2" type="ORF">Fot_38147</name>
</gene>
<dbReference type="Gene3D" id="3.60.40.10">
    <property type="entry name" value="PPM-type phosphatase domain"/>
    <property type="match status" value="2"/>
</dbReference>
<dbReference type="InterPro" id="IPR001932">
    <property type="entry name" value="PPM-type_phosphatase-like_dom"/>
</dbReference>